<evidence type="ECO:0000313" key="3">
    <source>
        <dbReference type="EMBL" id="MCQ1950122.1"/>
    </source>
</evidence>
<feature type="compositionally biased region" description="Low complexity" evidence="1">
    <location>
        <begin position="16"/>
        <end position="30"/>
    </location>
</feature>
<sequence length="151" mass="16405">MAEQGDRPGQGPFVPPQQSYPQQFSPQTPYGHPAKARSGAEFAALMTASVLTVLVGAYTTLVAFVVFINLGMTQGASDESGERAKYEVMSLFLCPGPFVALGLAWGGYAVLRRLKHPTAARWWFGAALLVWFMLFLFWLGPEVAFPMTGSV</sequence>
<feature type="region of interest" description="Disordered" evidence="1">
    <location>
        <begin position="1"/>
        <end position="33"/>
    </location>
</feature>
<organism evidence="3 4">
    <name type="scientific">Arthrobacter jinronghuae</name>
    <dbReference type="NCBI Taxonomy" id="2964609"/>
    <lineage>
        <taxon>Bacteria</taxon>
        <taxon>Bacillati</taxon>
        <taxon>Actinomycetota</taxon>
        <taxon>Actinomycetes</taxon>
        <taxon>Micrococcales</taxon>
        <taxon>Micrococcaceae</taxon>
        <taxon>Arthrobacter</taxon>
    </lineage>
</organism>
<dbReference type="Proteomes" id="UP001206924">
    <property type="component" value="Unassembled WGS sequence"/>
</dbReference>
<keyword evidence="2" id="KW-0812">Transmembrane</keyword>
<proteinExistence type="predicted"/>
<protein>
    <submittedName>
        <fullName evidence="3">Uncharacterized protein</fullName>
    </submittedName>
</protein>
<dbReference type="EMBL" id="JANFLP010000008">
    <property type="protein sequence ID" value="MCQ1950122.1"/>
    <property type="molecule type" value="Genomic_DNA"/>
</dbReference>
<evidence type="ECO:0000313" key="4">
    <source>
        <dbReference type="Proteomes" id="UP001206924"/>
    </source>
</evidence>
<keyword evidence="4" id="KW-1185">Reference proteome</keyword>
<evidence type="ECO:0000256" key="1">
    <source>
        <dbReference type="SAM" id="MobiDB-lite"/>
    </source>
</evidence>
<accession>A0ABT1NQV4</accession>
<keyword evidence="2" id="KW-1133">Transmembrane helix</keyword>
<reference evidence="3 4" key="1">
    <citation type="submission" date="2022-07" db="EMBL/GenBank/DDBJ databases">
        <title>Novel species in genus Arthrobacter.</title>
        <authorList>
            <person name="Liu Y."/>
        </authorList>
    </citation>
    <scope>NUCLEOTIDE SEQUENCE [LARGE SCALE GENOMIC DNA]</scope>
    <source>
        <strain evidence="4">zg-Y859</strain>
    </source>
</reference>
<evidence type="ECO:0000256" key="2">
    <source>
        <dbReference type="SAM" id="Phobius"/>
    </source>
</evidence>
<comment type="caution">
    <text evidence="3">The sequence shown here is derived from an EMBL/GenBank/DDBJ whole genome shotgun (WGS) entry which is preliminary data.</text>
</comment>
<gene>
    <name evidence="3" type="ORF">NNX28_09295</name>
</gene>
<keyword evidence="2" id="KW-0472">Membrane</keyword>
<dbReference type="RefSeq" id="WP_255865561.1">
    <property type="nucleotide sequence ID" value="NZ_CP104263.1"/>
</dbReference>
<feature type="transmembrane region" description="Helical" evidence="2">
    <location>
        <begin position="42"/>
        <end position="68"/>
    </location>
</feature>
<feature type="transmembrane region" description="Helical" evidence="2">
    <location>
        <begin position="122"/>
        <end position="140"/>
    </location>
</feature>
<feature type="transmembrane region" description="Helical" evidence="2">
    <location>
        <begin position="88"/>
        <end position="110"/>
    </location>
</feature>
<name>A0ABT1NQV4_9MICC</name>